<keyword evidence="2" id="KW-1185">Reference proteome</keyword>
<dbReference type="EMBL" id="JACVVK020000002">
    <property type="protein sequence ID" value="KAK7508092.1"/>
    <property type="molecule type" value="Genomic_DNA"/>
</dbReference>
<dbReference type="AlphaFoldDB" id="A0ABD0M9L4"/>
<feature type="non-terminal residue" evidence="1">
    <location>
        <position position="1"/>
    </location>
</feature>
<protein>
    <submittedName>
        <fullName evidence="1">Uncharacterized protein</fullName>
    </submittedName>
</protein>
<comment type="caution">
    <text evidence="1">The sequence shown here is derived from an EMBL/GenBank/DDBJ whole genome shotgun (WGS) entry which is preliminary data.</text>
</comment>
<evidence type="ECO:0000313" key="2">
    <source>
        <dbReference type="Proteomes" id="UP001519460"/>
    </source>
</evidence>
<organism evidence="1 2">
    <name type="scientific">Batillaria attramentaria</name>
    <dbReference type="NCBI Taxonomy" id="370345"/>
    <lineage>
        <taxon>Eukaryota</taxon>
        <taxon>Metazoa</taxon>
        <taxon>Spiralia</taxon>
        <taxon>Lophotrochozoa</taxon>
        <taxon>Mollusca</taxon>
        <taxon>Gastropoda</taxon>
        <taxon>Caenogastropoda</taxon>
        <taxon>Sorbeoconcha</taxon>
        <taxon>Cerithioidea</taxon>
        <taxon>Batillariidae</taxon>
        <taxon>Batillaria</taxon>
    </lineage>
</organism>
<proteinExistence type="predicted"/>
<gene>
    <name evidence="1" type="ORF">BaRGS_00000331</name>
</gene>
<dbReference type="Proteomes" id="UP001519460">
    <property type="component" value="Unassembled WGS sequence"/>
</dbReference>
<evidence type="ECO:0000313" key="1">
    <source>
        <dbReference type="EMBL" id="KAK7508092.1"/>
    </source>
</evidence>
<accession>A0ABD0M9L4</accession>
<feature type="non-terminal residue" evidence="1">
    <location>
        <position position="164"/>
    </location>
</feature>
<reference evidence="1 2" key="1">
    <citation type="journal article" date="2023" name="Sci. Data">
        <title>Genome assembly of the Korean intertidal mud-creeper Batillaria attramentaria.</title>
        <authorList>
            <person name="Patra A.K."/>
            <person name="Ho P.T."/>
            <person name="Jun S."/>
            <person name="Lee S.J."/>
            <person name="Kim Y."/>
            <person name="Won Y.J."/>
        </authorList>
    </citation>
    <scope>NUCLEOTIDE SEQUENCE [LARGE SCALE GENOMIC DNA]</scope>
    <source>
        <strain evidence="1">Wonlab-2016</strain>
    </source>
</reference>
<name>A0ABD0M9L4_9CAEN</name>
<sequence length="164" mass="18767">FNQNSSGEGNQDASPVTVDGFVFRILEHFNKASPLTPGWEQFHFWKQFHFQTRTESERPSPRQISIQLSAVPFLPFGNACGDSKEALSPVRKRTHYTCKFESQFGNDFYAVPSSLCNSLSWDMGISPVEQTLTAVVRAHPTTDMAFMYKKFKKMVIPRRRKKPT</sequence>